<accession>A0ABR4B607</accession>
<proteinExistence type="predicted"/>
<organism evidence="2 3">
    <name type="scientific">Lepraria finkii</name>
    <dbReference type="NCBI Taxonomy" id="1340010"/>
    <lineage>
        <taxon>Eukaryota</taxon>
        <taxon>Fungi</taxon>
        <taxon>Dikarya</taxon>
        <taxon>Ascomycota</taxon>
        <taxon>Pezizomycotina</taxon>
        <taxon>Lecanoromycetes</taxon>
        <taxon>OSLEUM clade</taxon>
        <taxon>Lecanoromycetidae</taxon>
        <taxon>Lecanorales</taxon>
        <taxon>Lecanorineae</taxon>
        <taxon>Stereocaulaceae</taxon>
        <taxon>Lepraria</taxon>
    </lineage>
</organism>
<feature type="chain" id="PRO_5046421311" evidence="1">
    <location>
        <begin position="29"/>
        <end position="205"/>
    </location>
</feature>
<keyword evidence="1" id="KW-0732">Signal</keyword>
<protein>
    <submittedName>
        <fullName evidence="2">Uncharacterized protein</fullName>
    </submittedName>
</protein>
<evidence type="ECO:0000313" key="3">
    <source>
        <dbReference type="Proteomes" id="UP001590951"/>
    </source>
</evidence>
<name>A0ABR4B607_9LECA</name>
<dbReference type="EMBL" id="JBHFEH010000037">
    <property type="protein sequence ID" value="KAL2051203.1"/>
    <property type="molecule type" value="Genomic_DNA"/>
</dbReference>
<evidence type="ECO:0000256" key="1">
    <source>
        <dbReference type="SAM" id="SignalP"/>
    </source>
</evidence>
<feature type="signal peptide" evidence="1">
    <location>
        <begin position="1"/>
        <end position="28"/>
    </location>
</feature>
<keyword evidence="3" id="KW-1185">Reference proteome</keyword>
<evidence type="ECO:0000313" key="2">
    <source>
        <dbReference type="EMBL" id="KAL2051203.1"/>
    </source>
</evidence>
<sequence>MAFQHPAPKMPISSFLLLFISLPRLTAAASLIQPTTTQNSSNPLVAPVCVHNNDWLGTRYSHHDCQQAVQQFISDEVDAHDEREFEFLAPHAEPIHTLPTMLTPRRYTGGACSLVIAMLSSSVFARGRIPELPPDLYYPADVSNYREIAVAAQNIVNGCVKDARSPQQCGGWINVGGRDSIGIFIWGTFSMMNRRVGLSVNVGGR</sequence>
<comment type="caution">
    <text evidence="2">The sequence shown here is derived from an EMBL/GenBank/DDBJ whole genome shotgun (WGS) entry which is preliminary data.</text>
</comment>
<gene>
    <name evidence="2" type="ORF">ABVK25_008450</name>
</gene>
<dbReference type="Proteomes" id="UP001590951">
    <property type="component" value="Unassembled WGS sequence"/>
</dbReference>
<reference evidence="2 3" key="1">
    <citation type="submission" date="2024-09" db="EMBL/GenBank/DDBJ databases">
        <title>Rethinking Asexuality: The Enigmatic Case of Functional Sexual Genes in Lepraria (Stereocaulaceae).</title>
        <authorList>
            <person name="Doellman M."/>
            <person name="Sun Y."/>
            <person name="Barcenas-Pena A."/>
            <person name="Lumbsch H.T."/>
            <person name="Grewe F."/>
        </authorList>
    </citation>
    <scope>NUCLEOTIDE SEQUENCE [LARGE SCALE GENOMIC DNA]</scope>
    <source>
        <strain evidence="2 3">Grewe 0041</strain>
    </source>
</reference>